<evidence type="ECO:0000256" key="10">
    <source>
        <dbReference type="ARBA" id="ARBA00023002"/>
    </source>
</evidence>
<evidence type="ECO:0000313" key="18">
    <source>
        <dbReference type="Proteomes" id="UP000824890"/>
    </source>
</evidence>
<keyword evidence="18" id="KW-1185">Reference proteome</keyword>
<dbReference type="InterPro" id="IPR036236">
    <property type="entry name" value="Znf_C2H2_sf"/>
</dbReference>
<feature type="chain" id="PRO_5047442820" description="C2H2-type domain-containing protein" evidence="15">
    <location>
        <begin position="24"/>
        <end position="892"/>
    </location>
</feature>
<reference evidence="17 18" key="1">
    <citation type="submission" date="2021-05" db="EMBL/GenBank/DDBJ databases">
        <title>Genome Assembly of Synthetic Allotetraploid Brassica napus Reveals Homoeologous Exchanges between Subgenomes.</title>
        <authorList>
            <person name="Davis J.T."/>
        </authorList>
    </citation>
    <scope>NUCLEOTIDE SEQUENCE [LARGE SCALE GENOMIC DNA]</scope>
    <source>
        <strain evidence="18">cv. Da-Ae</strain>
        <tissue evidence="17">Seedling</tissue>
    </source>
</reference>
<dbReference type="SMART" id="SM00451">
    <property type="entry name" value="ZnF_U1"/>
    <property type="match status" value="2"/>
</dbReference>
<keyword evidence="10" id="KW-0560">Oxidoreductase</keyword>
<evidence type="ECO:0000256" key="11">
    <source>
        <dbReference type="ARBA" id="ARBA00023033"/>
    </source>
</evidence>
<dbReference type="InterPro" id="IPR036396">
    <property type="entry name" value="Cyt_P450_sf"/>
</dbReference>
<name>A0ABQ8A0V5_BRANA</name>
<feature type="signal peptide" evidence="15">
    <location>
        <begin position="1"/>
        <end position="23"/>
    </location>
</feature>
<evidence type="ECO:0000256" key="6">
    <source>
        <dbReference type="ARBA" id="ARBA00022723"/>
    </source>
</evidence>
<organism evidence="17 18">
    <name type="scientific">Brassica napus</name>
    <name type="common">Rape</name>
    <dbReference type="NCBI Taxonomy" id="3708"/>
    <lineage>
        <taxon>Eukaryota</taxon>
        <taxon>Viridiplantae</taxon>
        <taxon>Streptophyta</taxon>
        <taxon>Embryophyta</taxon>
        <taxon>Tracheophyta</taxon>
        <taxon>Spermatophyta</taxon>
        <taxon>Magnoliopsida</taxon>
        <taxon>eudicotyledons</taxon>
        <taxon>Gunneridae</taxon>
        <taxon>Pentapetalae</taxon>
        <taxon>rosids</taxon>
        <taxon>malvids</taxon>
        <taxon>Brassicales</taxon>
        <taxon>Brassicaceae</taxon>
        <taxon>Brassiceae</taxon>
        <taxon>Brassica</taxon>
    </lineage>
</organism>
<dbReference type="InterPro" id="IPR002401">
    <property type="entry name" value="Cyt_P450_E_grp-I"/>
</dbReference>
<evidence type="ECO:0000256" key="9">
    <source>
        <dbReference type="ARBA" id="ARBA00022989"/>
    </source>
</evidence>
<dbReference type="PANTHER" id="PTHR24298">
    <property type="entry name" value="FLAVONOID 3'-MONOOXYGENASE-RELATED"/>
    <property type="match status" value="1"/>
</dbReference>
<dbReference type="InterPro" id="IPR013087">
    <property type="entry name" value="Znf_C2H2_type"/>
</dbReference>
<evidence type="ECO:0000256" key="13">
    <source>
        <dbReference type="PROSITE-ProRule" id="PRU00042"/>
    </source>
</evidence>
<sequence>MFHLLSFTLVLLLLIVAAYLLRAKQNLPPSPKGFPVIGHLHLLKEPVHRCLRDLSQSLGPVFSLRLGSCRAVVVTSSSAAEEFLSHENDVVFANRPVTTMYAYVLYSNTAVSVAPYGDHWRNLRRICTAEIFSPARLRDSLEIRRDEVRSLLRTIQAASSSGGGGNNFVRVELRPLLSGFTLNVIMRMVAGKRYYGEDKVRELISETFELGGFTYVGDFLPVVKLFDFDGYVKRAKKLGSKLDKFLQELLHEHRGKTEFKNTMITHLLTLQESQPEYYTDETIKGLVLVMLFAGSETTSVTLEWAMSNLLNHPDVLAKVQTELNNIVSREGRLMEESDTSTCTYLNNVISETLRLYPAAPLLIPHASSRDCKVAGYDIPRGTWLFINAWAIQRDPKVWDEPEVFKPERFHCEELKIQHGKFLPFGIGRRGCPGMGLAQLILSLALGSLIQCFDWERDEVDMAVDMSEGKGHTMPKAVPLVAKCKEMSGLACNSCNKEFEDDSDQKLHYKSEWHRYNLKRKIAGVPGVTEALFEARQTAIAQQKIKSNEAPLLYTCGVCNKSYRSSKAHEQHLKSKSHVLKASSSSGDEDKAIIKELPPPPPRCVEKKGPAKLKGLIEEESEESEDEWVEVDSDEDLEGEEDMDEDDDEGSGEDMDEDDDMEFELDPTSCLMCDKKHKTIEKCMVHMHKFHGFFIPDIEYLKDPKGFLTYVGLKVKRDFVCLYCNELRHPFTSLEAVRKHMEAKSHCKVHYGDGGDEEDAELEEFYDYSSSYANEGENQMVVSGETANTVELFGGSELVITKRGENNKVTSRTLGSREFMRYYKQKPPPSSQKHIVNSLANRYKSMGLATVQSKEDIVRMKVMREMNKRGARSRVKLGMKSNVIRNLPNNVTY</sequence>
<comment type="similarity">
    <text evidence="3">Belongs to the cytochrome P450 family.</text>
</comment>
<keyword evidence="9" id="KW-1133">Transmembrane helix</keyword>
<dbReference type="InterPro" id="IPR041661">
    <property type="entry name" value="ZN622/Rei1/Reh1_Znf-C2H2"/>
</dbReference>
<dbReference type="SUPFAM" id="SSF57667">
    <property type="entry name" value="beta-beta-alpha zinc fingers"/>
    <property type="match status" value="3"/>
</dbReference>
<dbReference type="InterPro" id="IPR001128">
    <property type="entry name" value="Cyt_P450"/>
</dbReference>
<evidence type="ECO:0000313" key="17">
    <source>
        <dbReference type="EMBL" id="KAH0886098.1"/>
    </source>
</evidence>
<dbReference type="InterPro" id="IPR051103">
    <property type="entry name" value="Plant_metabolite_P450s"/>
</dbReference>
<comment type="subcellular location">
    <subcellularLocation>
        <location evidence="2">Membrane</location>
        <topology evidence="2">Single-pass membrane protein</topology>
    </subcellularLocation>
</comment>
<dbReference type="Gene3D" id="1.10.630.10">
    <property type="entry name" value="Cytochrome P450"/>
    <property type="match status" value="1"/>
</dbReference>
<evidence type="ECO:0000256" key="12">
    <source>
        <dbReference type="ARBA" id="ARBA00023136"/>
    </source>
</evidence>
<dbReference type="Pfam" id="PF12171">
    <property type="entry name" value="zf-C2H2_jaz"/>
    <property type="match status" value="1"/>
</dbReference>
<evidence type="ECO:0000256" key="1">
    <source>
        <dbReference type="ARBA" id="ARBA00001971"/>
    </source>
</evidence>
<dbReference type="Pfam" id="PF00067">
    <property type="entry name" value="p450"/>
    <property type="match status" value="1"/>
</dbReference>
<keyword evidence="12" id="KW-0472">Membrane</keyword>
<keyword evidence="7 13" id="KW-0863">Zinc-finger</keyword>
<evidence type="ECO:0000256" key="15">
    <source>
        <dbReference type="SAM" id="SignalP"/>
    </source>
</evidence>
<keyword evidence="11" id="KW-0503">Monooxygenase</keyword>
<gene>
    <name evidence="17" type="ORF">HID58_062194</name>
</gene>
<evidence type="ECO:0000256" key="5">
    <source>
        <dbReference type="ARBA" id="ARBA00022692"/>
    </source>
</evidence>
<dbReference type="Proteomes" id="UP000824890">
    <property type="component" value="Unassembled WGS sequence"/>
</dbReference>
<dbReference type="Pfam" id="PF12756">
    <property type="entry name" value="zf-C2H2_2"/>
    <property type="match status" value="1"/>
</dbReference>
<keyword evidence="6" id="KW-0479">Metal-binding</keyword>
<dbReference type="InterPro" id="IPR017972">
    <property type="entry name" value="Cyt_P450_CS"/>
</dbReference>
<evidence type="ECO:0000256" key="14">
    <source>
        <dbReference type="SAM" id="MobiDB-lite"/>
    </source>
</evidence>
<evidence type="ECO:0000256" key="2">
    <source>
        <dbReference type="ARBA" id="ARBA00004167"/>
    </source>
</evidence>
<dbReference type="PRINTS" id="PR00463">
    <property type="entry name" value="EP450I"/>
</dbReference>
<protein>
    <recommendedName>
        <fullName evidence="16">C2H2-type domain-containing protein</fullName>
    </recommendedName>
</protein>
<dbReference type="EMBL" id="JAGKQM010000014">
    <property type="protein sequence ID" value="KAH0886098.1"/>
    <property type="molecule type" value="Genomic_DNA"/>
</dbReference>
<feature type="domain" description="C2H2-type" evidence="16">
    <location>
        <begin position="553"/>
        <end position="582"/>
    </location>
</feature>
<feature type="compositionally biased region" description="Acidic residues" evidence="14">
    <location>
        <begin position="617"/>
        <end position="660"/>
    </location>
</feature>
<dbReference type="SUPFAM" id="SSF48264">
    <property type="entry name" value="Cytochrome P450"/>
    <property type="match status" value="1"/>
</dbReference>
<dbReference type="PRINTS" id="PR00385">
    <property type="entry name" value="P450"/>
</dbReference>
<evidence type="ECO:0000256" key="3">
    <source>
        <dbReference type="ARBA" id="ARBA00010617"/>
    </source>
</evidence>
<evidence type="ECO:0000259" key="16">
    <source>
        <dbReference type="PROSITE" id="PS50157"/>
    </source>
</evidence>
<dbReference type="InterPro" id="IPR003604">
    <property type="entry name" value="Matrin/U1-like-C_Znf_C2H2"/>
</dbReference>
<accession>A0ABQ8A0V5</accession>
<dbReference type="SMART" id="SM00355">
    <property type="entry name" value="ZnF_C2H2"/>
    <property type="match status" value="4"/>
</dbReference>
<keyword evidence="8" id="KW-0862">Zinc</keyword>
<evidence type="ECO:0000256" key="8">
    <source>
        <dbReference type="ARBA" id="ARBA00022833"/>
    </source>
</evidence>
<dbReference type="PROSITE" id="PS00086">
    <property type="entry name" value="CYTOCHROME_P450"/>
    <property type="match status" value="1"/>
</dbReference>
<proteinExistence type="inferred from homology"/>
<keyword evidence="5" id="KW-0812">Transmembrane</keyword>
<feature type="region of interest" description="Disordered" evidence="14">
    <location>
        <begin position="569"/>
        <end position="660"/>
    </location>
</feature>
<comment type="cofactor">
    <cofactor evidence="1">
        <name>heme</name>
        <dbReference type="ChEBI" id="CHEBI:30413"/>
    </cofactor>
</comment>
<evidence type="ECO:0000256" key="7">
    <source>
        <dbReference type="ARBA" id="ARBA00022771"/>
    </source>
</evidence>
<dbReference type="InterPro" id="IPR022755">
    <property type="entry name" value="Znf_C2H2_jaz"/>
</dbReference>
<keyword evidence="15" id="KW-0732">Signal</keyword>
<keyword evidence="4" id="KW-0408">Iron</keyword>
<evidence type="ECO:0000256" key="4">
    <source>
        <dbReference type="ARBA" id="ARBA00022617"/>
    </source>
</evidence>
<keyword evidence="4" id="KW-0349">Heme</keyword>
<dbReference type="CDD" id="cd20653">
    <property type="entry name" value="CYP81"/>
    <property type="match status" value="1"/>
</dbReference>
<dbReference type="PROSITE" id="PS50157">
    <property type="entry name" value="ZINC_FINGER_C2H2_2"/>
    <property type="match status" value="1"/>
</dbReference>
<comment type="caution">
    <text evidence="17">The sequence shown here is derived from an EMBL/GenBank/DDBJ whole genome shotgun (WGS) entry which is preliminary data.</text>
</comment>
<dbReference type="PANTHER" id="PTHR24298:SF774">
    <property type="entry name" value="CYTOCHROME P450"/>
    <property type="match status" value="1"/>
</dbReference>
<dbReference type="PROSITE" id="PS00028">
    <property type="entry name" value="ZINC_FINGER_C2H2_1"/>
    <property type="match status" value="2"/>
</dbReference>